<keyword evidence="17" id="KW-1185">Reference proteome</keyword>
<dbReference type="FunFam" id="3.40.50.300:FF:000287">
    <property type="entry name" value="Multidrug ABC transporter ATP-binding protein"/>
    <property type="match status" value="1"/>
</dbReference>
<dbReference type="InterPro" id="IPR003593">
    <property type="entry name" value="AAA+_ATPase"/>
</dbReference>
<feature type="region of interest" description="Disordered" evidence="12">
    <location>
        <begin position="1"/>
        <end position="20"/>
    </location>
</feature>
<dbReference type="InterPro" id="IPR036640">
    <property type="entry name" value="ABC1_TM_sf"/>
</dbReference>
<evidence type="ECO:0000256" key="12">
    <source>
        <dbReference type="SAM" id="MobiDB-lite"/>
    </source>
</evidence>
<dbReference type="GO" id="GO:0005886">
    <property type="term" value="C:plasma membrane"/>
    <property type="evidence" value="ECO:0007669"/>
    <property type="project" value="UniProtKB-SubCell"/>
</dbReference>
<keyword evidence="7 13" id="KW-0472">Membrane</keyword>
<evidence type="ECO:0000256" key="5">
    <source>
        <dbReference type="ARBA" id="ARBA00022840"/>
    </source>
</evidence>
<evidence type="ECO:0000256" key="7">
    <source>
        <dbReference type="ARBA" id="ARBA00023136"/>
    </source>
</evidence>
<keyword evidence="4" id="KW-0547">Nucleotide-binding</keyword>
<evidence type="ECO:0000313" key="16">
    <source>
        <dbReference type="EMBL" id="QBI18182.1"/>
    </source>
</evidence>
<dbReference type="InterPro" id="IPR011527">
    <property type="entry name" value="ABC1_TM_dom"/>
</dbReference>
<dbReference type="PROSITE" id="PS00211">
    <property type="entry name" value="ABC_TRANSPORTER_1"/>
    <property type="match status" value="1"/>
</dbReference>
<dbReference type="SUPFAM" id="SSF52540">
    <property type="entry name" value="P-loop containing nucleoside triphosphate hydrolases"/>
    <property type="match status" value="1"/>
</dbReference>
<comment type="function">
    <text evidence="8">ABC transporter involved in fatty acid import. Transmembrane domains (TMD) form a pore in the membrane and the ATP-binding domain (NBD) is responsible for energy generation.</text>
</comment>
<feature type="transmembrane region" description="Helical" evidence="13">
    <location>
        <begin position="168"/>
        <end position="191"/>
    </location>
</feature>
<keyword evidence="11" id="KW-0175">Coiled coil</keyword>
<feature type="domain" description="ABC transporter" evidence="14">
    <location>
        <begin position="379"/>
        <end position="634"/>
    </location>
</feature>
<dbReference type="GO" id="GO:0015421">
    <property type="term" value="F:ABC-type oligopeptide transporter activity"/>
    <property type="evidence" value="ECO:0007669"/>
    <property type="project" value="TreeGrafter"/>
</dbReference>
<dbReference type="SUPFAM" id="SSF90123">
    <property type="entry name" value="ABC transporter transmembrane region"/>
    <property type="match status" value="1"/>
</dbReference>
<feature type="domain" description="ABC transmembrane type-1" evidence="15">
    <location>
        <begin position="56"/>
        <end position="342"/>
    </location>
</feature>
<keyword evidence="3 13" id="KW-0812">Transmembrane</keyword>
<evidence type="ECO:0000256" key="4">
    <source>
        <dbReference type="ARBA" id="ARBA00022741"/>
    </source>
</evidence>
<dbReference type="EMBL" id="CP036402">
    <property type="protein sequence ID" value="QBI18182.1"/>
    <property type="molecule type" value="Genomic_DNA"/>
</dbReference>
<feature type="transmembrane region" description="Helical" evidence="13">
    <location>
        <begin position="55"/>
        <end position="76"/>
    </location>
</feature>
<feature type="transmembrane region" description="Helical" evidence="13">
    <location>
        <begin position="197"/>
        <end position="216"/>
    </location>
</feature>
<dbReference type="PROSITE" id="PS50893">
    <property type="entry name" value="ABC_TRANSPORTER_2"/>
    <property type="match status" value="1"/>
</dbReference>
<feature type="transmembrane region" description="Helical" evidence="13">
    <location>
        <begin position="282"/>
        <end position="302"/>
    </location>
</feature>
<comment type="subcellular location">
    <subcellularLocation>
        <location evidence="1">Cell membrane</location>
        <topology evidence="1">Multi-pass membrane protein</topology>
    </subcellularLocation>
</comment>
<organism evidence="16 17">
    <name type="scientific">Egibacter rhizosphaerae</name>
    <dbReference type="NCBI Taxonomy" id="1670831"/>
    <lineage>
        <taxon>Bacteria</taxon>
        <taxon>Bacillati</taxon>
        <taxon>Actinomycetota</taxon>
        <taxon>Nitriliruptoria</taxon>
        <taxon>Egibacterales</taxon>
        <taxon>Egibacteraceae</taxon>
        <taxon>Egibacter</taxon>
    </lineage>
</organism>
<name>A0A411YAH7_9ACTN</name>
<dbReference type="PANTHER" id="PTHR43394:SF1">
    <property type="entry name" value="ATP-BINDING CASSETTE SUB-FAMILY B MEMBER 10, MITOCHONDRIAL"/>
    <property type="match status" value="1"/>
</dbReference>
<dbReference type="GO" id="GO:0090374">
    <property type="term" value="P:oligopeptide export from mitochondrion"/>
    <property type="evidence" value="ECO:0007669"/>
    <property type="project" value="TreeGrafter"/>
</dbReference>
<evidence type="ECO:0000256" key="11">
    <source>
        <dbReference type="SAM" id="Coils"/>
    </source>
</evidence>
<feature type="coiled-coil region" evidence="11">
    <location>
        <begin position="212"/>
        <end position="239"/>
    </location>
</feature>
<dbReference type="GO" id="GO:0005524">
    <property type="term" value="F:ATP binding"/>
    <property type="evidence" value="ECO:0007669"/>
    <property type="project" value="UniProtKB-KW"/>
</dbReference>
<dbReference type="OrthoDB" id="9806127at2"/>
<dbReference type="InterPro" id="IPR003439">
    <property type="entry name" value="ABC_transporter-like_ATP-bd"/>
</dbReference>
<dbReference type="Gene3D" id="1.20.1560.10">
    <property type="entry name" value="ABC transporter type 1, transmembrane domain"/>
    <property type="match status" value="1"/>
</dbReference>
<dbReference type="PANTHER" id="PTHR43394">
    <property type="entry name" value="ATP-DEPENDENT PERMEASE MDL1, MITOCHONDRIAL"/>
    <property type="match status" value="1"/>
</dbReference>
<sequence length="639" mass="68057">MSWSMGSPRLGGGSGLNPGVGRVHRGQDGLEGKKLPRGLIARVWREFARPYRGRLLLLLVAIAGASAFTVLPARAIGEIVDVIESPGPDALAILNLYVGLLVAIAIGAAVFSLWQRYLSAQVGEWLIADLRRSVFDHVQRLPMAFFTRTQTGALVSRLNNDVIGAQRALTGTFGTLAANVVQALVAIALMIRISPVLTALVLAVLPIFVLLARKVGEKLQQLTRRQMALNAEMNTQMTERLNVAGALLVKLFGRPATESAAFAEDADAVAEVGVRTAVVGRLFFVILTLLGALGTALVYWVGGRGVLEGTFTAGQVVEFGILVTQAYQPLAALSNAPVEVLTALVSFDRVFEVLDLKRPIDEKDDAVELGRDVPLEGEVRFDGVWFRYPSAADSSLASLERGFSEVLDAEPGPLVLRDVSFVAPAGSTVALVGPSGAGKTTVCHLVPRLYDVEQGSVSIDGLDVRDTTLGSLADAIGVVTQDAHLFHDSVAANLRYAREDATDEQLVEACRAARIHDVVAALPDGYDTIVGERGYRLSGGEKQRLAIARVLLKDPAIVVLDEATAHLDTESEAAVRRALDAALEGRTSLVIAHRLSTVVDADEILVLDGGEIVQRGTHDELLAAGGLYAQLYRTQLAGA</sequence>
<dbReference type="SMART" id="SM00382">
    <property type="entry name" value="AAA"/>
    <property type="match status" value="1"/>
</dbReference>
<dbReference type="GO" id="GO:0016887">
    <property type="term" value="F:ATP hydrolysis activity"/>
    <property type="evidence" value="ECO:0007669"/>
    <property type="project" value="InterPro"/>
</dbReference>
<feature type="transmembrane region" description="Helical" evidence="13">
    <location>
        <begin position="96"/>
        <end position="114"/>
    </location>
</feature>
<evidence type="ECO:0000256" key="1">
    <source>
        <dbReference type="ARBA" id="ARBA00004651"/>
    </source>
</evidence>
<comment type="similarity">
    <text evidence="9">Belongs to the ABC transporter superfamily. Lipid exporter (TC 3.A.1.106) family.</text>
</comment>
<keyword evidence="5 16" id="KW-0067">ATP-binding</keyword>
<gene>
    <name evidence="16" type="ORF">ER308_00405</name>
</gene>
<dbReference type="InterPro" id="IPR017871">
    <property type="entry name" value="ABC_transporter-like_CS"/>
</dbReference>
<evidence type="ECO:0000313" key="17">
    <source>
        <dbReference type="Proteomes" id="UP000291469"/>
    </source>
</evidence>
<dbReference type="InterPro" id="IPR039421">
    <property type="entry name" value="Type_1_exporter"/>
</dbReference>
<reference evidence="16 17" key="1">
    <citation type="submission" date="2019-01" db="EMBL/GenBank/DDBJ databases">
        <title>Egibacter rhizosphaerae EGI 80759T.</title>
        <authorList>
            <person name="Chen D.-D."/>
            <person name="Tian Y."/>
            <person name="Jiao J.-Y."/>
            <person name="Zhang X.-T."/>
            <person name="Zhang Y.-G."/>
            <person name="Zhang Y."/>
            <person name="Xiao M."/>
            <person name="Shu W.-S."/>
            <person name="Li W.-J."/>
        </authorList>
    </citation>
    <scope>NUCLEOTIDE SEQUENCE [LARGE SCALE GENOMIC DNA]</scope>
    <source>
        <strain evidence="16 17">EGI 80759</strain>
    </source>
</reference>
<dbReference type="Pfam" id="PF00005">
    <property type="entry name" value="ABC_tran"/>
    <property type="match status" value="1"/>
</dbReference>
<evidence type="ECO:0000256" key="8">
    <source>
        <dbReference type="ARBA" id="ARBA00055053"/>
    </source>
</evidence>
<proteinExistence type="inferred from homology"/>
<dbReference type="KEGG" id="erz:ER308_00405"/>
<evidence type="ECO:0000256" key="13">
    <source>
        <dbReference type="SAM" id="Phobius"/>
    </source>
</evidence>
<dbReference type="PROSITE" id="PS50929">
    <property type="entry name" value="ABC_TM1F"/>
    <property type="match status" value="1"/>
</dbReference>
<evidence type="ECO:0000256" key="3">
    <source>
        <dbReference type="ARBA" id="ARBA00022692"/>
    </source>
</evidence>
<dbReference type="Pfam" id="PF00664">
    <property type="entry name" value="ABC_membrane"/>
    <property type="match status" value="1"/>
</dbReference>
<accession>A0A411YAH7</accession>
<protein>
    <recommendedName>
        <fullName evidence="10">Fatty acid ABC transporter ATP-binding/permease protein</fullName>
    </recommendedName>
</protein>
<evidence type="ECO:0000256" key="2">
    <source>
        <dbReference type="ARBA" id="ARBA00022448"/>
    </source>
</evidence>
<evidence type="ECO:0000259" key="15">
    <source>
        <dbReference type="PROSITE" id="PS50929"/>
    </source>
</evidence>
<dbReference type="Gene3D" id="3.40.50.300">
    <property type="entry name" value="P-loop containing nucleotide triphosphate hydrolases"/>
    <property type="match status" value="1"/>
</dbReference>
<keyword evidence="6 13" id="KW-1133">Transmembrane helix</keyword>
<evidence type="ECO:0000256" key="10">
    <source>
        <dbReference type="ARBA" id="ARBA00071747"/>
    </source>
</evidence>
<evidence type="ECO:0000256" key="6">
    <source>
        <dbReference type="ARBA" id="ARBA00022989"/>
    </source>
</evidence>
<feature type="compositionally biased region" description="Gly residues" evidence="12">
    <location>
        <begin position="9"/>
        <end position="18"/>
    </location>
</feature>
<dbReference type="AlphaFoldDB" id="A0A411YAH7"/>
<keyword evidence="2" id="KW-0813">Transport</keyword>
<dbReference type="CDD" id="cd18550">
    <property type="entry name" value="ABC_6TM_exporter_like"/>
    <property type="match status" value="1"/>
</dbReference>
<dbReference type="InterPro" id="IPR027417">
    <property type="entry name" value="P-loop_NTPase"/>
</dbReference>
<evidence type="ECO:0000259" key="14">
    <source>
        <dbReference type="PROSITE" id="PS50893"/>
    </source>
</evidence>
<dbReference type="Proteomes" id="UP000291469">
    <property type="component" value="Chromosome"/>
</dbReference>
<evidence type="ECO:0000256" key="9">
    <source>
        <dbReference type="ARBA" id="ARBA00061644"/>
    </source>
</evidence>